<comment type="cofactor">
    <cofactor evidence="2 10">
        <name>Mg(2+)</name>
        <dbReference type="ChEBI" id="CHEBI:18420"/>
    </cofactor>
</comment>
<dbReference type="HAMAP" id="MF_00495">
    <property type="entry name" value="GPH_hydrolase_bact"/>
    <property type="match status" value="1"/>
</dbReference>
<feature type="binding site" evidence="10">
    <location>
        <position position="9"/>
    </location>
    <ligand>
        <name>Mg(2+)</name>
        <dbReference type="ChEBI" id="CHEBI:18420"/>
    </ligand>
</feature>
<dbReference type="SUPFAM" id="SSF56784">
    <property type="entry name" value="HAD-like"/>
    <property type="match status" value="1"/>
</dbReference>
<dbReference type="STRING" id="1227549.SAMN05444007_101454"/>
<dbReference type="SFLD" id="SFLDS00003">
    <property type="entry name" value="Haloacid_Dehalogenase"/>
    <property type="match status" value="1"/>
</dbReference>
<evidence type="ECO:0000256" key="6">
    <source>
        <dbReference type="ARBA" id="ARBA00022723"/>
    </source>
</evidence>
<accession>A0A1H6RLA8</accession>
<feature type="binding site" evidence="10">
    <location>
        <position position="165"/>
    </location>
    <ligand>
        <name>Mg(2+)</name>
        <dbReference type="ChEBI" id="CHEBI:18420"/>
    </ligand>
</feature>
<evidence type="ECO:0000256" key="3">
    <source>
        <dbReference type="ARBA" id="ARBA00004818"/>
    </source>
</evidence>
<dbReference type="GO" id="GO:0005975">
    <property type="term" value="P:carbohydrate metabolic process"/>
    <property type="evidence" value="ECO:0007669"/>
    <property type="project" value="InterPro"/>
</dbReference>
<evidence type="ECO:0000313" key="11">
    <source>
        <dbReference type="EMBL" id="SEI52590.1"/>
    </source>
</evidence>
<comment type="function">
    <text evidence="10">Specifically catalyzes the dephosphorylation of 2-phosphoglycolate. Is involved in the dissimilation of the intracellular 2-phosphoglycolate formed during the DNA repair of 3'-phosphoglycolate ends, a major class of DNA lesions induced by oxidative stress.</text>
</comment>
<keyword evidence="7 10" id="KW-0378">Hydrolase</keyword>
<dbReference type="Proteomes" id="UP000199379">
    <property type="component" value="Unassembled WGS sequence"/>
</dbReference>
<evidence type="ECO:0000256" key="2">
    <source>
        <dbReference type="ARBA" id="ARBA00001946"/>
    </source>
</evidence>
<evidence type="ECO:0000313" key="12">
    <source>
        <dbReference type="Proteomes" id="UP000199379"/>
    </source>
</evidence>
<evidence type="ECO:0000256" key="4">
    <source>
        <dbReference type="ARBA" id="ARBA00006171"/>
    </source>
</evidence>
<feature type="active site" description="Nucleophile" evidence="10">
    <location>
        <position position="7"/>
    </location>
</feature>
<comment type="pathway">
    <text evidence="3 10">Organic acid metabolism; glycolate biosynthesis; glycolate from 2-phosphoglycolate: step 1/1.</text>
</comment>
<evidence type="ECO:0000256" key="8">
    <source>
        <dbReference type="ARBA" id="ARBA00022842"/>
    </source>
</evidence>
<evidence type="ECO:0000256" key="5">
    <source>
        <dbReference type="ARBA" id="ARBA00013078"/>
    </source>
</evidence>
<comment type="similarity">
    <text evidence="4 10">Belongs to the HAD-like hydrolase superfamily. CbbY/CbbZ/Gph/YieH family.</text>
</comment>
<dbReference type="UniPathway" id="UPA00865">
    <property type="reaction ID" value="UER00834"/>
</dbReference>
<keyword evidence="8 10" id="KW-0460">Magnesium</keyword>
<dbReference type="GO" id="GO:0006281">
    <property type="term" value="P:DNA repair"/>
    <property type="evidence" value="ECO:0007669"/>
    <property type="project" value="TreeGrafter"/>
</dbReference>
<dbReference type="PANTHER" id="PTHR43434:SF1">
    <property type="entry name" value="PHOSPHOGLYCOLATE PHOSPHATASE"/>
    <property type="match status" value="1"/>
</dbReference>
<dbReference type="NCBIfam" id="TIGR01549">
    <property type="entry name" value="HAD-SF-IA-v1"/>
    <property type="match status" value="1"/>
</dbReference>
<evidence type="ECO:0000256" key="1">
    <source>
        <dbReference type="ARBA" id="ARBA00000830"/>
    </source>
</evidence>
<protein>
    <recommendedName>
        <fullName evidence="5 10">Phosphoglycolate phosphatase</fullName>
        <shortName evidence="10">PGP</shortName>
        <shortName evidence="10">PGPase</shortName>
        <ecNumber evidence="5 10">3.1.3.18</ecNumber>
    </recommendedName>
</protein>
<dbReference type="Gene3D" id="1.10.150.240">
    <property type="entry name" value="Putative phosphatase, domain 2"/>
    <property type="match status" value="1"/>
</dbReference>
<dbReference type="NCBIfam" id="TIGR01449">
    <property type="entry name" value="PGP_bact"/>
    <property type="match status" value="1"/>
</dbReference>
<evidence type="ECO:0000256" key="9">
    <source>
        <dbReference type="ARBA" id="ARBA00023277"/>
    </source>
</evidence>
<name>A0A1H6RLA8_9RHOB</name>
<dbReference type="GO" id="GO:0005829">
    <property type="term" value="C:cytosol"/>
    <property type="evidence" value="ECO:0007669"/>
    <property type="project" value="TreeGrafter"/>
</dbReference>
<evidence type="ECO:0000256" key="10">
    <source>
        <dbReference type="HAMAP-Rule" id="MF_00495"/>
    </source>
</evidence>
<dbReference type="Gene3D" id="3.40.50.1000">
    <property type="entry name" value="HAD superfamily/HAD-like"/>
    <property type="match status" value="1"/>
</dbReference>
<dbReference type="AlphaFoldDB" id="A0A1H6RLA8"/>
<dbReference type="PRINTS" id="PR00413">
    <property type="entry name" value="HADHALOGNASE"/>
</dbReference>
<dbReference type="GO" id="GO:0046872">
    <property type="term" value="F:metal ion binding"/>
    <property type="evidence" value="ECO:0007669"/>
    <property type="project" value="UniProtKB-KW"/>
</dbReference>
<sequence length="216" mass="22814">MTPVVFDLDGTLVHSAPDIHAAVNRMLDGIGQAPLTLATVGSFVGRGVPSLVDRVIEHLDLDPGRHDDMVAAMLEHYNRAPADLTRPYPGVPEMLETLAARGHPLAVCTNKPEAPARRVLSLLGLGTHIAAVVGGDSLSRRKPDPAPLRHTFALLGHETGLFVGDSEVDAECAQRAGVPFLLFSGGYRKGPVTDLPHHAVFDHFGDLAGLVAPASV</sequence>
<dbReference type="InterPro" id="IPR050155">
    <property type="entry name" value="HAD-like_hydrolase_sf"/>
</dbReference>
<keyword evidence="12" id="KW-1185">Reference proteome</keyword>
<dbReference type="InterPro" id="IPR037512">
    <property type="entry name" value="PGPase_prok"/>
</dbReference>
<reference evidence="11 12" key="1">
    <citation type="submission" date="2016-10" db="EMBL/GenBank/DDBJ databases">
        <authorList>
            <person name="de Groot N.N."/>
        </authorList>
    </citation>
    <scope>NUCLEOTIDE SEQUENCE [LARGE SCALE GENOMIC DNA]</scope>
    <source>
        <strain evidence="11 12">DSM 29340</strain>
    </source>
</reference>
<dbReference type="SFLD" id="SFLDG01129">
    <property type="entry name" value="C1.5:_HAD__Beta-PGM__Phosphata"/>
    <property type="match status" value="1"/>
</dbReference>
<dbReference type="RefSeq" id="WP_092362231.1">
    <property type="nucleotide sequence ID" value="NZ_BMGV01000001.1"/>
</dbReference>
<dbReference type="InterPro" id="IPR023198">
    <property type="entry name" value="PGP-like_dom2"/>
</dbReference>
<gene>
    <name evidence="11" type="ORF">SAMN05444007_101454</name>
</gene>
<dbReference type="OrthoDB" id="9793014at2"/>
<dbReference type="PANTHER" id="PTHR43434">
    <property type="entry name" value="PHOSPHOGLYCOLATE PHOSPHATASE"/>
    <property type="match status" value="1"/>
</dbReference>
<dbReference type="EC" id="3.1.3.18" evidence="5 10"/>
<dbReference type="GO" id="GO:0008967">
    <property type="term" value="F:phosphoglycolate phosphatase activity"/>
    <property type="evidence" value="ECO:0007669"/>
    <property type="project" value="UniProtKB-UniRule"/>
</dbReference>
<keyword evidence="9 10" id="KW-0119">Carbohydrate metabolism</keyword>
<dbReference type="InterPro" id="IPR036412">
    <property type="entry name" value="HAD-like_sf"/>
</dbReference>
<dbReference type="EMBL" id="FNYD01000001">
    <property type="protein sequence ID" value="SEI52590.1"/>
    <property type="molecule type" value="Genomic_DNA"/>
</dbReference>
<dbReference type="InterPro" id="IPR006439">
    <property type="entry name" value="HAD-SF_hydro_IA"/>
</dbReference>
<comment type="catalytic activity">
    <reaction evidence="1 10">
        <text>2-phosphoglycolate + H2O = glycolate + phosphate</text>
        <dbReference type="Rhea" id="RHEA:14369"/>
        <dbReference type="ChEBI" id="CHEBI:15377"/>
        <dbReference type="ChEBI" id="CHEBI:29805"/>
        <dbReference type="ChEBI" id="CHEBI:43474"/>
        <dbReference type="ChEBI" id="CHEBI:58033"/>
        <dbReference type="EC" id="3.1.3.18"/>
    </reaction>
</comment>
<dbReference type="Pfam" id="PF13419">
    <property type="entry name" value="HAD_2"/>
    <property type="match status" value="1"/>
</dbReference>
<keyword evidence="6 10" id="KW-0479">Metal-binding</keyword>
<organism evidence="11 12">
    <name type="scientific">Cribrihabitans marinus</name>
    <dbReference type="NCBI Taxonomy" id="1227549"/>
    <lineage>
        <taxon>Bacteria</taxon>
        <taxon>Pseudomonadati</taxon>
        <taxon>Pseudomonadota</taxon>
        <taxon>Alphaproteobacteria</taxon>
        <taxon>Rhodobacterales</taxon>
        <taxon>Paracoccaceae</taxon>
        <taxon>Cribrihabitans</taxon>
    </lineage>
</organism>
<dbReference type="InterPro" id="IPR023214">
    <property type="entry name" value="HAD_sf"/>
</dbReference>
<dbReference type="InterPro" id="IPR041492">
    <property type="entry name" value="HAD_2"/>
</dbReference>
<feature type="binding site" evidence="10">
    <location>
        <position position="7"/>
    </location>
    <ligand>
        <name>Mg(2+)</name>
        <dbReference type="ChEBI" id="CHEBI:18420"/>
    </ligand>
</feature>
<evidence type="ECO:0000256" key="7">
    <source>
        <dbReference type="ARBA" id="ARBA00022801"/>
    </source>
</evidence>
<dbReference type="GO" id="GO:0046295">
    <property type="term" value="P:glycolate biosynthetic process"/>
    <property type="evidence" value="ECO:0007669"/>
    <property type="project" value="UniProtKB-UniRule"/>
</dbReference>
<proteinExistence type="inferred from homology"/>